<dbReference type="AlphaFoldDB" id="A0A9X2JIP8"/>
<dbReference type="Gene3D" id="1.25.40.20">
    <property type="entry name" value="Ankyrin repeat-containing domain"/>
    <property type="match status" value="4"/>
</dbReference>
<evidence type="ECO:0000313" key="5">
    <source>
        <dbReference type="Proteomes" id="UP001155241"/>
    </source>
</evidence>
<dbReference type="SUPFAM" id="SSF48403">
    <property type="entry name" value="Ankyrin repeat"/>
    <property type="match status" value="2"/>
</dbReference>
<evidence type="ECO:0000256" key="1">
    <source>
        <dbReference type="ARBA" id="ARBA00022737"/>
    </source>
</evidence>
<keyword evidence="2 3" id="KW-0040">ANK repeat</keyword>
<feature type="repeat" description="ANK" evidence="3">
    <location>
        <begin position="14"/>
        <end position="46"/>
    </location>
</feature>
<dbReference type="PRINTS" id="PR01415">
    <property type="entry name" value="ANKYRIN"/>
</dbReference>
<dbReference type="Proteomes" id="UP001155241">
    <property type="component" value="Unassembled WGS sequence"/>
</dbReference>
<reference evidence="4" key="1">
    <citation type="submission" date="2022-06" db="EMBL/GenBank/DDBJ databases">
        <title>Aeoliella straminimaris, a novel planctomycete from sediments.</title>
        <authorList>
            <person name="Vitorino I.R."/>
            <person name="Lage O.M."/>
        </authorList>
    </citation>
    <scope>NUCLEOTIDE SEQUENCE</scope>
    <source>
        <strain evidence="4">ICT_H6.2</strain>
    </source>
</reference>
<dbReference type="InterPro" id="IPR036770">
    <property type="entry name" value="Ankyrin_rpt-contain_sf"/>
</dbReference>
<protein>
    <submittedName>
        <fullName evidence="4">Ankyrin repeat domain-containing protein</fullName>
    </submittedName>
</protein>
<dbReference type="EMBL" id="JAMXLR010000077">
    <property type="protein sequence ID" value="MCO6046767.1"/>
    <property type="molecule type" value="Genomic_DNA"/>
</dbReference>
<keyword evidence="5" id="KW-1185">Reference proteome</keyword>
<gene>
    <name evidence="4" type="ORF">NG895_22955</name>
</gene>
<dbReference type="InterPro" id="IPR002110">
    <property type="entry name" value="Ankyrin_rpt"/>
</dbReference>
<comment type="caution">
    <text evidence="4">The sequence shown here is derived from an EMBL/GenBank/DDBJ whole genome shotgun (WGS) entry which is preliminary data.</text>
</comment>
<feature type="repeat" description="ANK" evidence="3">
    <location>
        <begin position="454"/>
        <end position="486"/>
    </location>
</feature>
<sequence>MKQDPTWVARRDSRQRTPLHVAARFNHKDVVVWLLENGADVEAQAYNRFTPLHVTKNPEIVELILGKKPNLQLESVSGTVLQSAIDDLRHCIEIAERSPTMRQQTADLRKIVDMYVDHLGDDIDLISAVRLGQLHTVKNLVGRNPSAAHGQEHGPNPLREAANWGHLDICKFLIEEHQVDVDDFEGGTGYPIIKTALKYPDIVKYLIEQGANLETRITWRGGRTGVWIIGDDATALHFAARDGVPETITILLDAGVDVFATAHDPLDEEVNQSALDVAAYFGKTDNAMAILHHSQFNDARGKLRQEVLDRSLAIASYPSWLAFEAQDRSELIDALITHGANARTTGDKRSPIQIAVSGIHPEDNAKNESIKKMVSVLRKHGAELDVFSAVAIGDSDALAKLLEKDPKVSISYSIEGYPAMHMAIQMNYPKAVKMLLDAGCDVEIKSKSESHGWDEETPLLCAAFWGHDEIAKMLVRAGANVNAKTESGVTPLHEAVRLGHVAVAKLLLENGANQEAKDQKGKIPLEWASNQASAEEFTALFSKFEEFPTE</sequence>
<dbReference type="PROSITE" id="PS50088">
    <property type="entry name" value="ANK_REPEAT"/>
    <property type="match status" value="5"/>
</dbReference>
<evidence type="ECO:0000256" key="3">
    <source>
        <dbReference type="PROSITE-ProRule" id="PRU00023"/>
    </source>
</evidence>
<dbReference type="PANTHER" id="PTHR24126:SF14">
    <property type="entry name" value="ANK_REP_REGION DOMAIN-CONTAINING PROTEIN"/>
    <property type="match status" value="1"/>
</dbReference>
<feature type="repeat" description="ANK" evidence="3">
    <location>
        <begin position="231"/>
        <end position="263"/>
    </location>
</feature>
<dbReference type="SMART" id="SM00248">
    <property type="entry name" value="ANK"/>
    <property type="match status" value="11"/>
</dbReference>
<organism evidence="4 5">
    <name type="scientific">Aeoliella straminimaris</name>
    <dbReference type="NCBI Taxonomy" id="2954799"/>
    <lineage>
        <taxon>Bacteria</taxon>
        <taxon>Pseudomonadati</taxon>
        <taxon>Planctomycetota</taxon>
        <taxon>Planctomycetia</taxon>
        <taxon>Pirellulales</taxon>
        <taxon>Lacipirellulaceae</taxon>
        <taxon>Aeoliella</taxon>
    </lineage>
</organism>
<evidence type="ECO:0000313" key="4">
    <source>
        <dbReference type="EMBL" id="MCO6046767.1"/>
    </source>
</evidence>
<feature type="repeat" description="ANK" evidence="3">
    <location>
        <begin position="415"/>
        <end position="447"/>
    </location>
</feature>
<dbReference type="Pfam" id="PF12796">
    <property type="entry name" value="Ank_2"/>
    <property type="match status" value="2"/>
</dbReference>
<proteinExistence type="predicted"/>
<keyword evidence="1" id="KW-0677">Repeat</keyword>
<dbReference type="Pfam" id="PF00023">
    <property type="entry name" value="Ank"/>
    <property type="match status" value="3"/>
</dbReference>
<dbReference type="PANTHER" id="PTHR24126">
    <property type="entry name" value="ANKYRIN REPEAT, PH AND SEC7 DOMAIN CONTAINING PROTEIN SECG-RELATED"/>
    <property type="match status" value="1"/>
</dbReference>
<name>A0A9X2JIP8_9BACT</name>
<dbReference type="PROSITE" id="PS50297">
    <property type="entry name" value="ANK_REP_REGION"/>
    <property type="match status" value="5"/>
</dbReference>
<accession>A0A9X2JIP8</accession>
<evidence type="ECO:0000256" key="2">
    <source>
        <dbReference type="ARBA" id="ARBA00023043"/>
    </source>
</evidence>
<feature type="repeat" description="ANK" evidence="3">
    <location>
        <begin position="487"/>
        <end position="519"/>
    </location>
</feature>